<evidence type="ECO:0000313" key="3">
    <source>
        <dbReference type="Proteomes" id="UP000772618"/>
    </source>
</evidence>
<keyword evidence="1" id="KW-0472">Membrane</keyword>
<dbReference type="EMBL" id="JAHESD010000045">
    <property type="protein sequence ID" value="MBT1705055.1"/>
    <property type="molecule type" value="Genomic_DNA"/>
</dbReference>
<gene>
    <name evidence="2" type="ORF">KK060_17310</name>
</gene>
<proteinExistence type="predicted"/>
<dbReference type="RefSeq" id="WP_254155012.1">
    <property type="nucleotide sequence ID" value="NZ_JAHESD010000045.1"/>
</dbReference>
<evidence type="ECO:0000256" key="1">
    <source>
        <dbReference type="SAM" id="Phobius"/>
    </source>
</evidence>
<accession>A0ABS5VUE6</accession>
<dbReference type="Proteomes" id="UP000772618">
    <property type="component" value="Unassembled WGS sequence"/>
</dbReference>
<feature type="transmembrane region" description="Helical" evidence="1">
    <location>
        <begin position="12"/>
        <end position="32"/>
    </location>
</feature>
<organism evidence="2 3">
    <name type="scientific">Chryseosolibacter indicus</name>
    <dbReference type="NCBI Taxonomy" id="2782351"/>
    <lineage>
        <taxon>Bacteria</taxon>
        <taxon>Pseudomonadati</taxon>
        <taxon>Bacteroidota</taxon>
        <taxon>Cytophagia</taxon>
        <taxon>Cytophagales</taxon>
        <taxon>Chryseotaleaceae</taxon>
        <taxon>Chryseosolibacter</taxon>
    </lineage>
</organism>
<keyword evidence="3" id="KW-1185">Reference proteome</keyword>
<protein>
    <submittedName>
        <fullName evidence="2">Uncharacterized protein</fullName>
    </submittedName>
</protein>
<keyword evidence="1" id="KW-0812">Transmembrane</keyword>
<keyword evidence="1" id="KW-1133">Transmembrane helix</keyword>
<evidence type="ECO:0000313" key="2">
    <source>
        <dbReference type="EMBL" id="MBT1705055.1"/>
    </source>
</evidence>
<comment type="caution">
    <text evidence="2">The sequence shown here is derived from an EMBL/GenBank/DDBJ whole genome shotgun (WGS) entry which is preliminary data.</text>
</comment>
<reference evidence="2 3" key="1">
    <citation type="submission" date="2021-05" db="EMBL/GenBank/DDBJ databases">
        <title>A Polyphasic approach of four new species of the genus Ohtaekwangia: Ohtaekwangia histidinii sp. nov., Ohtaekwangia cretensis sp. nov., Ohtaekwangia indiensis sp. nov., Ohtaekwangia reichenbachii sp. nov. from diverse environment.</title>
        <authorList>
            <person name="Octaviana S."/>
        </authorList>
    </citation>
    <scope>NUCLEOTIDE SEQUENCE [LARGE SCALE GENOMIC DNA]</scope>
    <source>
        <strain evidence="2 3">PWU20</strain>
    </source>
</reference>
<feature type="transmembrane region" description="Helical" evidence="1">
    <location>
        <begin position="52"/>
        <end position="74"/>
    </location>
</feature>
<sequence length="164" mass="18736">MKKIIDFLKSETLVFLTLVFVLVAQIIHTMYIFEQIRVADMSFAIGSSRITILNWTHALIFAVSIEAAILMFILNGKRLPSKIYAIASWSTNILYYGTWKLPIPDMLATIIASSMLAGSIWFFSDLFAEKIELLPYGRSEDDLRKFIAAQEQEERSKMAFKKAL</sequence>
<name>A0ABS5VUE6_9BACT</name>